<reference evidence="2 3" key="1">
    <citation type="submission" date="2018-11" db="EMBL/GenBank/DDBJ databases">
        <title>Whole genome sequence of Streptomyces paromomycinus NBRC 15454(T).</title>
        <authorList>
            <person name="Komaki H."/>
            <person name="Tamura T."/>
        </authorList>
    </citation>
    <scope>NUCLEOTIDE SEQUENCE [LARGE SCALE GENOMIC DNA]</scope>
    <source>
        <strain evidence="2 3">NBRC 15454</strain>
    </source>
</reference>
<accession>A0A401WF60</accession>
<dbReference type="AlphaFoldDB" id="A0A401WF60"/>
<protein>
    <submittedName>
        <fullName evidence="2">Uncharacterized protein</fullName>
    </submittedName>
</protein>
<dbReference type="Proteomes" id="UP000286746">
    <property type="component" value="Unassembled WGS sequence"/>
</dbReference>
<feature type="chain" id="PRO_5038687761" evidence="1">
    <location>
        <begin position="24"/>
        <end position="78"/>
    </location>
</feature>
<feature type="signal peptide" evidence="1">
    <location>
        <begin position="1"/>
        <end position="23"/>
    </location>
</feature>
<name>A0A401WF60_STREY</name>
<evidence type="ECO:0000256" key="1">
    <source>
        <dbReference type="SAM" id="SignalP"/>
    </source>
</evidence>
<comment type="caution">
    <text evidence="2">The sequence shown here is derived from an EMBL/GenBank/DDBJ whole genome shotgun (WGS) entry which is preliminary data.</text>
</comment>
<organism evidence="2 3">
    <name type="scientific">Streptomyces paromomycinus</name>
    <name type="common">Streptomyces rimosus subsp. paromomycinus</name>
    <dbReference type="NCBI Taxonomy" id="92743"/>
    <lineage>
        <taxon>Bacteria</taxon>
        <taxon>Bacillati</taxon>
        <taxon>Actinomycetota</taxon>
        <taxon>Actinomycetes</taxon>
        <taxon>Kitasatosporales</taxon>
        <taxon>Streptomycetaceae</taxon>
        <taxon>Streptomyces</taxon>
    </lineage>
</organism>
<dbReference type="RefSeq" id="WP_246177850.1">
    <property type="nucleotide sequence ID" value="NZ_BHZD01000001.1"/>
</dbReference>
<dbReference type="EMBL" id="BHZD01000001">
    <property type="protein sequence ID" value="GCD47984.1"/>
    <property type="molecule type" value="Genomic_DNA"/>
</dbReference>
<evidence type="ECO:0000313" key="2">
    <source>
        <dbReference type="EMBL" id="GCD47984.1"/>
    </source>
</evidence>
<proteinExistence type="predicted"/>
<keyword evidence="3" id="KW-1185">Reference proteome</keyword>
<evidence type="ECO:0000313" key="3">
    <source>
        <dbReference type="Proteomes" id="UP000286746"/>
    </source>
</evidence>
<gene>
    <name evidence="2" type="ORF">GKJPGBOP_07779</name>
</gene>
<keyword evidence="1" id="KW-0732">Signal</keyword>
<sequence>MTTMRRMSFALAAAVATSGVLFAGTAVEAAATVPPQAAKSGPPFPYADCLKEVKRQYKGKKDPVATCDALVKKGWIKK</sequence>